<reference evidence="2" key="1">
    <citation type="submission" date="2016-11" db="UniProtKB">
        <authorList>
            <consortium name="WormBaseParasite"/>
        </authorList>
    </citation>
    <scope>IDENTIFICATION</scope>
    <source>
        <strain evidence="2">pt0022</strain>
    </source>
</reference>
<proteinExistence type="predicted"/>
<feature type="transmembrane region" description="Helical" evidence="1">
    <location>
        <begin position="83"/>
        <end position="105"/>
    </location>
</feature>
<feature type="transmembrane region" description="Helical" evidence="1">
    <location>
        <begin position="117"/>
        <end position="136"/>
    </location>
</feature>
<accession>A0A1I8EWT4</accession>
<protein>
    <submittedName>
        <fullName evidence="2">Uncharacterized protein</fullName>
    </submittedName>
</protein>
<sequence length="263" mass="30645">MKNSVTGTDFIKKTEKVEVMGNYWISKDCCHFERLPTVYFTVLTIQAIAIMQATAFLLFSYLRDVEIYSTIYDNLKYALHFDCFIPFIIIQLSWFISAIATVYSVQKIIPYLMLPHLFISLFLLFVTVLFIILTAYHIITAKNIITIVLFYQFFLFFSKNRLKLNLYNKNNTYIGVQFNSFLMLLLLLLSLYSVGALYSIYLTLSYFRLLMSKRKSIINIAGKNIRKEALVDEALSISNSISYSRRPTVLNGPNNLEIIFKKY</sequence>
<dbReference type="AlphaFoldDB" id="A0A1I8EWT4"/>
<organism evidence="2">
    <name type="scientific">Wuchereria bancrofti</name>
    <dbReference type="NCBI Taxonomy" id="6293"/>
    <lineage>
        <taxon>Eukaryota</taxon>
        <taxon>Metazoa</taxon>
        <taxon>Ecdysozoa</taxon>
        <taxon>Nematoda</taxon>
        <taxon>Chromadorea</taxon>
        <taxon>Rhabditida</taxon>
        <taxon>Spirurina</taxon>
        <taxon>Spiruromorpha</taxon>
        <taxon>Filarioidea</taxon>
        <taxon>Onchocercidae</taxon>
        <taxon>Wuchereria</taxon>
    </lineage>
</organism>
<feature type="transmembrane region" description="Helical" evidence="1">
    <location>
        <begin position="143"/>
        <end position="162"/>
    </location>
</feature>
<dbReference type="WBParaSite" id="maker-PairedContig_5597-snap-gene-0.21-mRNA-1">
    <property type="protein sequence ID" value="maker-PairedContig_5597-snap-gene-0.21-mRNA-1"/>
    <property type="gene ID" value="maker-PairedContig_5597-snap-gene-0.21"/>
</dbReference>
<feature type="transmembrane region" description="Helical" evidence="1">
    <location>
        <begin position="38"/>
        <end position="62"/>
    </location>
</feature>
<evidence type="ECO:0000256" key="1">
    <source>
        <dbReference type="SAM" id="Phobius"/>
    </source>
</evidence>
<evidence type="ECO:0000313" key="2">
    <source>
        <dbReference type="WBParaSite" id="maker-PairedContig_5597-snap-gene-0.21-mRNA-1"/>
    </source>
</evidence>
<feature type="transmembrane region" description="Helical" evidence="1">
    <location>
        <begin position="182"/>
        <end position="207"/>
    </location>
</feature>
<keyword evidence="1" id="KW-1133">Transmembrane helix</keyword>
<keyword evidence="1" id="KW-0472">Membrane</keyword>
<name>A0A1I8EWT4_WUCBA</name>
<keyword evidence="1" id="KW-0812">Transmembrane</keyword>